<name>A0A971M6C1_9BACT</name>
<keyword evidence="1" id="KW-0732">Signal</keyword>
<dbReference type="EMBL" id="JAAYEE010000215">
    <property type="protein sequence ID" value="NLW36129.1"/>
    <property type="molecule type" value="Genomic_DNA"/>
</dbReference>
<organism evidence="2 3">
    <name type="scientific">Syntrophorhabdus aromaticivorans</name>
    <dbReference type="NCBI Taxonomy" id="328301"/>
    <lineage>
        <taxon>Bacteria</taxon>
        <taxon>Pseudomonadati</taxon>
        <taxon>Thermodesulfobacteriota</taxon>
        <taxon>Syntrophorhabdia</taxon>
        <taxon>Syntrophorhabdales</taxon>
        <taxon>Syntrophorhabdaceae</taxon>
        <taxon>Syntrophorhabdus</taxon>
    </lineage>
</organism>
<accession>A0A971M6C1</accession>
<evidence type="ECO:0000256" key="1">
    <source>
        <dbReference type="SAM" id="SignalP"/>
    </source>
</evidence>
<protein>
    <recommendedName>
        <fullName evidence="4">Porin</fullName>
    </recommendedName>
</protein>
<sequence length="422" mass="46745">MKKFVVIALALLLAVPALSFAGSATSKWDVTIGGFVKFDMGYEDQSSQGADYRYAARSSYRNTKNIADEYGNFYSAGGETRLNFLINGPEGWGAKTSAFVEGEFRGATSGDNYGAFSLRHAFMKMQWASDTLTIGHTWQKWGYLPTYSNILLGVNMLSAFQKGSRQPQIMWEHKFNKNVGFALGIISPTNSLGTTGGATRVDNYTISPYPFAEGELFYTSDACGKIGPWQMLFSVSGFYGKYKAPRVETTVAPVTVRFTDKNVDAWGLAFKTFIPIIPEKKGNKAGALSLSGQAFATQNPSWYMGPLSIGPYQRRDGSYAAPLLVGGWGQVTYFFTDKLFISGWYGNMAYKLSHRYQTANTGAIQSEQQYIVNLSYDVNPAMRFGIEYDRINTRYGSYTAAPTSLDRTGTLNSVRIGAWYFF</sequence>
<evidence type="ECO:0000313" key="2">
    <source>
        <dbReference type="EMBL" id="NLW36129.1"/>
    </source>
</evidence>
<reference evidence="2" key="1">
    <citation type="journal article" date="2020" name="Biotechnol. Biofuels">
        <title>New insights from the biogas microbiome by comprehensive genome-resolved metagenomics of nearly 1600 species originating from multiple anaerobic digesters.</title>
        <authorList>
            <person name="Campanaro S."/>
            <person name="Treu L."/>
            <person name="Rodriguez-R L.M."/>
            <person name="Kovalovszki A."/>
            <person name="Ziels R.M."/>
            <person name="Maus I."/>
            <person name="Zhu X."/>
            <person name="Kougias P.G."/>
            <person name="Basile A."/>
            <person name="Luo G."/>
            <person name="Schluter A."/>
            <person name="Konstantinidis K.T."/>
            <person name="Angelidaki I."/>
        </authorList>
    </citation>
    <scope>NUCLEOTIDE SEQUENCE</scope>
    <source>
        <strain evidence="2">AS06rmzACSIP_7</strain>
    </source>
</reference>
<feature type="chain" id="PRO_5037148592" description="Porin" evidence="1">
    <location>
        <begin position="22"/>
        <end position="422"/>
    </location>
</feature>
<dbReference type="SUPFAM" id="SSF56935">
    <property type="entry name" value="Porins"/>
    <property type="match status" value="1"/>
</dbReference>
<proteinExistence type="predicted"/>
<feature type="signal peptide" evidence="1">
    <location>
        <begin position="1"/>
        <end position="21"/>
    </location>
</feature>
<dbReference type="AlphaFoldDB" id="A0A971M6C1"/>
<evidence type="ECO:0000313" key="3">
    <source>
        <dbReference type="Proteomes" id="UP000777265"/>
    </source>
</evidence>
<gene>
    <name evidence="2" type="ORF">GXY80_11720</name>
</gene>
<comment type="caution">
    <text evidence="2">The sequence shown here is derived from an EMBL/GenBank/DDBJ whole genome shotgun (WGS) entry which is preliminary data.</text>
</comment>
<reference evidence="2" key="2">
    <citation type="submission" date="2020-01" db="EMBL/GenBank/DDBJ databases">
        <authorList>
            <person name="Campanaro S."/>
        </authorList>
    </citation>
    <scope>NUCLEOTIDE SEQUENCE</scope>
    <source>
        <strain evidence="2">AS06rmzACSIP_7</strain>
    </source>
</reference>
<dbReference type="Proteomes" id="UP000777265">
    <property type="component" value="Unassembled WGS sequence"/>
</dbReference>
<evidence type="ECO:0008006" key="4">
    <source>
        <dbReference type="Google" id="ProtNLM"/>
    </source>
</evidence>